<evidence type="ECO:0000313" key="3">
    <source>
        <dbReference type="Proteomes" id="UP000266841"/>
    </source>
</evidence>
<dbReference type="EMBL" id="AGNL01044903">
    <property type="protein sequence ID" value="EJK49325.1"/>
    <property type="molecule type" value="Genomic_DNA"/>
</dbReference>
<evidence type="ECO:0000256" key="1">
    <source>
        <dbReference type="SAM" id="MobiDB-lite"/>
    </source>
</evidence>
<evidence type="ECO:0000313" key="2">
    <source>
        <dbReference type="EMBL" id="EJK49325.1"/>
    </source>
</evidence>
<feature type="region of interest" description="Disordered" evidence="1">
    <location>
        <begin position="27"/>
        <end position="47"/>
    </location>
</feature>
<comment type="caution">
    <text evidence="2">The sequence shown here is derived from an EMBL/GenBank/DDBJ whole genome shotgun (WGS) entry which is preliminary data.</text>
</comment>
<gene>
    <name evidence="2" type="ORF">THAOC_31809</name>
</gene>
<organism evidence="2 3">
    <name type="scientific">Thalassiosira oceanica</name>
    <name type="common">Marine diatom</name>
    <dbReference type="NCBI Taxonomy" id="159749"/>
    <lineage>
        <taxon>Eukaryota</taxon>
        <taxon>Sar</taxon>
        <taxon>Stramenopiles</taxon>
        <taxon>Ochrophyta</taxon>
        <taxon>Bacillariophyta</taxon>
        <taxon>Coscinodiscophyceae</taxon>
        <taxon>Thalassiosirophycidae</taxon>
        <taxon>Thalassiosirales</taxon>
        <taxon>Thalassiosiraceae</taxon>
        <taxon>Thalassiosira</taxon>
    </lineage>
</organism>
<name>K0R8H5_THAOC</name>
<protein>
    <recommendedName>
        <fullName evidence="4">F-box domain-containing protein</fullName>
    </recommendedName>
</protein>
<accession>K0R8H5</accession>
<keyword evidence="3" id="KW-1185">Reference proteome</keyword>
<reference evidence="2 3" key="1">
    <citation type="journal article" date="2012" name="Genome Biol.">
        <title>Genome and low-iron response of an oceanic diatom adapted to chronic iron limitation.</title>
        <authorList>
            <person name="Lommer M."/>
            <person name="Specht M."/>
            <person name="Roy A.S."/>
            <person name="Kraemer L."/>
            <person name="Andreson R."/>
            <person name="Gutowska M.A."/>
            <person name="Wolf J."/>
            <person name="Bergner S.V."/>
            <person name="Schilhabel M.B."/>
            <person name="Klostermeier U.C."/>
            <person name="Beiko R.G."/>
            <person name="Rosenstiel P."/>
            <person name="Hippler M."/>
            <person name="Laroche J."/>
        </authorList>
    </citation>
    <scope>NUCLEOTIDE SEQUENCE [LARGE SCALE GENOMIC DNA]</scope>
    <source>
        <strain evidence="2 3">CCMP1005</strain>
    </source>
</reference>
<proteinExistence type="predicted"/>
<dbReference type="Proteomes" id="UP000266841">
    <property type="component" value="Unassembled WGS sequence"/>
</dbReference>
<sequence length="213" mass="23446">MADDDKAKRLKALKDGVTIAETAVLRGRIEQPRTGQPPADNGHEHHSQWDEALPGATIDETTKVDDLSRVDKDLVSYISSFLGTSRKLLNLALTCKSFGWGQPTSTLNWSLIEEVARQAVCLRATDDDMSCLPQFVRGTVTWVSILHRYEHLMDFDVLLGGNIEHQNGDKTTVCGAGYSHFAHTAHAVSSGYVMRSGSHYTDFQVTGVPYIGI</sequence>
<dbReference type="AlphaFoldDB" id="K0R8H5"/>
<feature type="non-terminal residue" evidence="2">
    <location>
        <position position="213"/>
    </location>
</feature>
<evidence type="ECO:0008006" key="4">
    <source>
        <dbReference type="Google" id="ProtNLM"/>
    </source>
</evidence>